<accession>A0A7K1UPA4</accession>
<dbReference type="RefSeq" id="WP_157354485.1">
    <property type="nucleotide sequence ID" value="NZ_WRPP01000001.1"/>
</dbReference>
<dbReference type="GO" id="GO:0016758">
    <property type="term" value="F:hexosyltransferase activity"/>
    <property type="evidence" value="ECO:0007669"/>
    <property type="project" value="InterPro"/>
</dbReference>
<protein>
    <submittedName>
        <fullName evidence="3">Glycosyltransferase</fullName>
    </submittedName>
</protein>
<dbReference type="InterPro" id="IPR010610">
    <property type="entry name" value="EryCIII-like_C"/>
</dbReference>
<organism evidence="3 4">
    <name type="scientific">Nocardia terrae</name>
    <dbReference type="NCBI Taxonomy" id="2675851"/>
    <lineage>
        <taxon>Bacteria</taxon>
        <taxon>Bacillati</taxon>
        <taxon>Actinomycetota</taxon>
        <taxon>Actinomycetes</taxon>
        <taxon>Mycobacteriales</taxon>
        <taxon>Nocardiaceae</taxon>
        <taxon>Nocardia</taxon>
    </lineage>
</organism>
<name>A0A7K1UPA4_9NOCA</name>
<feature type="domain" description="Erythromycin biosynthesis protein CIII-like C-terminal" evidence="2">
    <location>
        <begin position="300"/>
        <end position="394"/>
    </location>
</feature>
<dbReference type="Pfam" id="PF03033">
    <property type="entry name" value="Glyco_transf_28"/>
    <property type="match status" value="1"/>
</dbReference>
<evidence type="ECO:0000259" key="1">
    <source>
        <dbReference type="Pfam" id="PF03033"/>
    </source>
</evidence>
<evidence type="ECO:0000313" key="3">
    <source>
        <dbReference type="EMBL" id="MVU75738.1"/>
    </source>
</evidence>
<keyword evidence="4" id="KW-1185">Reference proteome</keyword>
<dbReference type="GO" id="GO:0033072">
    <property type="term" value="P:vancomycin biosynthetic process"/>
    <property type="evidence" value="ECO:0007669"/>
    <property type="project" value="UniProtKB-ARBA"/>
</dbReference>
<dbReference type="PANTHER" id="PTHR48050">
    <property type="entry name" value="STEROL 3-BETA-GLUCOSYLTRANSFERASE"/>
    <property type="match status" value="1"/>
</dbReference>
<dbReference type="Gene3D" id="3.40.50.2000">
    <property type="entry name" value="Glycogen Phosphorylase B"/>
    <property type="match status" value="2"/>
</dbReference>
<dbReference type="SUPFAM" id="SSF53756">
    <property type="entry name" value="UDP-Glycosyltransferase/glycogen phosphorylase"/>
    <property type="match status" value="1"/>
</dbReference>
<dbReference type="PANTHER" id="PTHR48050:SF13">
    <property type="entry name" value="STEROL 3-BETA-GLUCOSYLTRANSFERASE UGT80A2"/>
    <property type="match status" value="1"/>
</dbReference>
<comment type="caution">
    <text evidence="3">The sequence shown here is derived from an EMBL/GenBank/DDBJ whole genome shotgun (WGS) entry which is preliminary data.</text>
</comment>
<dbReference type="FunFam" id="3.40.50.2000:FF:000009">
    <property type="entry name" value="Sterol 3-beta-glucosyltransferase UGT80A2"/>
    <property type="match status" value="1"/>
</dbReference>
<dbReference type="CDD" id="cd03784">
    <property type="entry name" value="GT1_Gtf-like"/>
    <property type="match status" value="1"/>
</dbReference>
<sequence>MKVLLAFAGSRGDAQPGMLLGRELAERGHDVTVAVSPNLVEFTERHGVSTVPFGVDSDELLRAQRDDRRFRHPNPVQRVRAVVDLQRRGFAEAALDLLNLAEDSEVLVSGMACEEIAAEVACQQDIPLAAMHFFPIRPSAAVPVVPAAWARRLPPTLNRLGWQALTRARAAALASEITAFRTVGSAPECSSPCEIHGDGRFTEDPASYVAIQAYDPNLFPGLAEEIGPVPFTGFPVVTDAGAGIGGELGEWLIAGPAPVYAGFGSMPVADPIAIESMVREVGRRLGLRVLLVGKMFRERISPDLAVVDQVDHRAVLPLCAAAVHHGGAGTTAAALRAGVPSVICSVQADQPYWGRQIEALGLGATAPFAGLTANRLERLLIRATAPEITLRAAAYGARFRDDGVRRAADVIESITPDRVVREVPTEIGGVR</sequence>
<dbReference type="EMBL" id="WRPP01000001">
    <property type="protein sequence ID" value="MVU75738.1"/>
    <property type="molecule type" value="Genomic_DNA"/>
</dbReference>
<evidence type="ECO:0000313" key="4">
    <source>
        <dbReference type="Proteomes" id="UP000466794"/>
    </source>
</evidence>
<reference evidence="3 4" key="1">
    <citation type="submission" date="2019-12" db="EMBL/GenBank/DDBJ databases">
        <title>Nocardia sp. nov. ET3-3 isolated from soil.</title>
        <authorList>
            <person name="Kanchanasin P."/>
            <person name="Tanasupawat S."/>
            <person name="Yuki M."/>
            <person name="Kudo T."/>
        </authorList>
    </citation>
    <scope>NUCLEOTIDE SEQUENCE [LARGE SCALE GENOMIC DNA]</scope>
    <source>
        <strain evidence="3 4">ET3-3</strain>
    </source>
</reference>
<proteinExistence type="predicted"/>
<dbReference type="InterPro" id="IPR050426">
    <property type="entry name" value="Glycosyltransferase_28"/>
</dbReference>
<dbReference type="InterPro" id="IPR002213">
    <property type="entry name" value="UDP_glucos_trans"/>
</dbReference>
<dbReference type="AlphaFoldDB" id="A0A7K1UPA4"/>
<evidence type="ECO:0000259" key="2">
    <source>
        <dbReference type="Pfam" id="PF06722"/>
    </source>
</evidence>
<keyword evidence="3" id="KW-0808">Transferase</keyword>
<gene>
    <name evidence="3" type="ORF">GPX89_00590</name>
</gene>
<dbReference type="GO" id="GO:0005975">
    <property type="term" value="P:carbohydrate metabolic process"/>
    <property type="evidence" value="ECO:0007669"/>
    <property type="project" value="InterPro"/>
</dbReference>
<dbReference type="Proteomes" id="UP000466794">
    <property type="component" value="Unassembled WGS sequence"/>
</dbReference>
<dbReference type="InterPro" id="IPR004276">
    <property type="entry name" value="GlycoTrans_28_N"/>
</dbReference>
<dbReference type="Pfam" id="PF06722">
    <property type="entry name" value="EryCIII-like_C"/>
    <property type="match status" value="1"/>
</dbReference>
<dbReference type="GO" id="GO:0008194">
    <property type="term" value="F:UDP-glycosyltransferase activity"/>
    <property type="evidence" value="ECO:0007669"/>
    <property type="project" value="InterPro"/>
</dbReference>
<feature type="domain" description="Glycosyltransferase family 28 N-terminal" evidence="1">
    <location>
        <begin position="3"/>
        <end position="63"/>
    </location>
</feature>